<dbReference type="SMART" id="SM00354">
    <property type="entry name" value="HTH_LACI"/>
    <property type="match status" value="1"/>
</dbReference>
<dbReference type="SUPFAM" id="SSF53822">
    <property type="entry name" value="Periplasmic binding protein-like I"/>
    <property type="match status" value="1"/>
</dbReference>
<dbReference type="GO" id="GO:0000976">
    <property type="term" value="F:transcription cis-regulatory region binding"/>
    <property type="evidence" value="ECO:0007669"/>
    <property type="project" value="TreeGrafter"/>
</dbReference>
<name>A0AAU8DL35_9ACTN</name>
<organism evidence="5">
    <name type="scientific">Nakamurella sp. A5-74</name>
    <dbReference type="NCBI Taxonomy" id="3158264"/>
    <lineage>
        <taxon>Bacteria</taxon>
        <taxon>Bacillati</taxon>
        <taxon>Actinomycetota</taxon>
        <taxon>Actinomycetes</taxon>
        <taxon>Nakamurellales</taxon>
        <taxon>Nakamurellaceae</taxon>
        <taxon>Nakamurella</taxon>
    </lineage>
</organism>
<evidence type="ECO:0000256" key="3">
    <source>
        <dbReference type="ARBA" id="ARBA00023163"/>
    </source>
</evidence>
<dbReference type="CDD" id="cd06267">
    <property type="entry name" value="PBP1_LacI_sugar_binding-like"/>
    <property type="match status" value="1"/>
</dbReference>
<dbReference type="Pfam" id="PF00356">
    <property type="entry name" value="LacI"/>
    <property type="match status" value="1"/>
</dbReference>
<accession>A0AAU8DL35</accession>
<dbReference type="Gene3D" id="1.10.260.40">
    <property type="entry name" value="lambda repressor-like DNA-binding domains"/>
    <property type="match status" value="1"/>
</dbReference>
<dbReference type="PROSITE" id="PS00356">
    <property type="entry name" value="HTH_LACI_1"/>
    <property type="match status" value="1"/>
</dbReference>
<keyword evidence="2 5" id="KW-0238">DNA-binding</keyword>
<evidence type="ECO:0000313" key="5">
    <source>
        <dbReference type="EMBL" id="XCG61946.1"/>
    </source>
</evidence>
<dbReference type="InterPro" id="IPR028082">
    <property type="entry name" value="Peripla_BP_I"/>
</dbReference>
<dbReference type="GO" id="GO:0003700">
    <property type="term" value="F:DNA-binding transcription factor activity"/>
    <property type="evidence" value="ECO:0007669"/>
    <property type="project" value="TreeGrafter"/>
</dbReference>
<protein>
    <submittedName>
        <fullName evidence="5">LacI family DNA-binding transcriptional regulator</fullName>
    </submittedName>
</protein>
<dbReference type="EMBL" id="CP159218">
    <property type="protein sequence ID" value="XCG61946.1"/>
    <property type="molecule type" value="Genomic_DNA"/>
</dbReference>
<dbReference type="PANTHER" id="PTHR30146:SF109">
    <property type="entry name" value="HTH-TYPE TRANSCRIPTIONAL REGULATOR GALS"/>
    <property type="match status" value="1"/>
</dbReference>
<dbReference type="InterPro" id="IPR010982">
    <property type="entry name" value="Lambda_DNA-bd_dom_sf"/>
</dbReference>
<dbReference type="Pfam" id="PF13377">
    <property type="entry name" value="Peripla_BP_3"/>
    <property type="match status" value="1"/>
</dbReference>
<evidence type="ECO:0000256" key="1">
    <source>
        <dbReference type="ARBA" id="ARBA00023015"/>
    </source>
</evidence>
<feature type="domain" description="HTH lacI-type" evidence="4">
    <location>
        <begin position="1"/>
        <end position="53"/>
    </location>
</feature>
<proteinExistence type="predicted"/>
<dbReference type="InterPro" id="IPR046335">
    <property type="entry name" value="LacI/GalR-like_sensor"/>
</dbReference>
<keyword evidence="1" id="KW-0805">Transcription regulation</keyword>
<keyword evidence="3" id="KW-0804">Transcription</keyword>
<dbReference type="CDD" id="cd01392">
    <property type="entry name" value="HTH_LacI"/>
    <property type="match status" value="1"/>
</dbReference>
<dbReference type="SUPFAM" id="SSF47413">
    <property type="entry name" value="lambda repressor-like DNA-binding domains"/>
    <property type="match status" value="1"/>
</dbReference>
<reference evidence="5" key="1">
    <citation type="submission" date="2024-05" db="EMBL/GenBank/DDBJ databases">
        <authorList>
            <person name="Cai S.Y."/>
            <person name="Jin L.M."/>
            <person name="Li H.R."/>
        </authorList>
    </citation>
    <scope>NUCLEOTIDE SEQUENCE</scope>
    <source>
        <strain evidence="5">A5-74</strain>
    </source>
</reference>
<evidence type="ECO:0000256" key="2">
    <source>
        <dbReference type="ARBA" id="ARBA00023125"/>
    </source>
</evidence>
<dbReference type="PANTHER" id="PTHR30146">
    <property type="entry name" value="LACI-RELATED TRANSCRIPTIONAL REPRESSOR"/>
    <property type="match status" value="1"/>
</dbReference>
<dbReference type="PROSITE" id="PS50932">
    <property type="entry name" value="HTH_LACI_2"/>
    <property type="match status" value="1"/>
</dbReference>
<evidence type="ECO:0000259" key="4">
    <source>
        <dbReference type="PROSITE" id="PS50932"/>
    </source>
</evidence>
<dbReference type="AlphaFoldDB" id="A0AAU8DL35"/>
<dbReference type="InterPro" id="IPR000843">
    <property type="entry name" value="HTH_LacI"/>
</dbReference>
<dbReference type="Gene3D" id="3.40.50.2300">
    <property type="match status" value="2"/>
</dbReference>
<dbReference type="RefSeq" id="WP_353647562.1">
    <property type="nucleotide sequence ID" value="NZ_CP159218.1"/>
</dbReference>
<gene>
    <name evidence="5" type="ORF">ABLG96_11675</name>
</gene>
<sequence length="332" mass="35173">MNDIARDAGVSLKTVSRVVNRVASVDPEMTDRVLASIRRLDYRRNDLAANLRSGTETRTIGFVTADLQNAFYTPIATALGAVASTRGFHLITASSDEDPDVERITTLDLCQRRVSALVVVPTSGDHGYLAPDVASGVPVVFVDRPGSGLLADEVLLDNSGGAASAISDLIDRGHHRIGLLLDKPEIHTMRERLVGAEKALAAGGLALDPALVSYSVHVPEDVPAALSAMLALDDPPTAVFCGNNRALIGAVEYVWHAGIHLQISGFDDFETSRLLPLQVTIVGYDAAELGRTAAGLIFDRLDGDDSPPHRVLLPTELLVRGGVPSAASLSHL</sequence>